<evidence type="ECO:0000256" key="1">
    <source>
        <dbReference type="ARBA" id="ARBA00001946"/>
    </source>
</evidence>
<dbReference type="InterPro" id="IPR015797">
    <property type="entry name" value="NUDIX_hydrolase-like_dom_sf"/>
</dbReference>
<reference evidence="4" key="1">
    <citation type="thesis" date="2020" institute="Technische Universitat Dresden" country="Dresden, Germany">
        <title>The Agarolytic System of Microbulbifer elongatus PORT2, Isolated from Batu Karas, Pangandaran West Java Indonesia.</title>
        <authorList>
            <person name="Anggraeni S.R."/>
        </authorList>
    </citation>
    <scope>NUCLEOTIDE SEQUENCE</scope>
    <source>
        <strain evidence="4">PORT2</strain>
    </source>
</reference>
<dbReference type="RefSeq" id="WP_255872881.1">
    <property type="nucleotide sequence ID" value="NZ_JACASI010000008.1"/>
</dbReference>
<dbReference type="SUPFAM" id="SSF55811">
    <property type="entry name" value="Nudix"/>
    <property type="match status" value="1"/>
</dbReference>
<organism evidence="4 5">
    <name type="scientific">Microbulbifer elongatus</name>
    <dbReference type="NCBI Taxonomy" id="86173"/>
    <lineage>
        <taxon>Bacteria</taxon>
        <taxon>Pseudomonadati</taxon>
        <taxon>Pseudomonadota</taxon>
        <taxon>Gammaproteobacteria</taxon>
        <taxon>Cellvibrionales</taxon>
        <taxon>Microbulbiferaceae</taxon>
        <taxon>Microbulbifer</taxon>
    </lineage>
</organism>
<sequence length="140" mass="15739">MGFDDTYKLSAHAVITNEAGEILQLRATYADKSWGLPGGALDLGETIHEALHRECREELGREIVIDYLSGVYYHRVYNSHVFIFRAHLKAHGVGNSNGDITLSSEHSAFDYFPLCDLSPVQRVRVQHCLQFNGEVQSAKF</sequence>
<keyword evidence="5" id="KW-1185">Reference proteome</keyword>
<dbReference type="Proteomes" id="UP001205566">
    <property type="component" value="Unassembled WGS sequence"/>
</dbReference>
<accession>A0ABT1NXE7</accession>
<proteinExistence type="predicted"/>
<dbReference type="PRINTS" id="PR00502">
    <property type="entry name" value="NUDIXFAMILY"/>
</dbReference>
<dbReference type="PANTHER" id="PTHR43046">
    <property type="entry name" value="GDP-MANNOSE MANNOSYL HYDROLASE"/>
    <property type="match status" value="1"/>
</dbReference>
<protein>
    <submittedName>
        <fullName evidence="4">NUDIX domain-containing protein</fullName>
    </submittedName>
</protein>
<dbReference type="Pfam" id="PF00293">
    <property type="entry name" value="NUDIX"/>
    <property type="match status" value="1"/>
</dbReference>
<evidence type="ECO:0000259" key="3">
    <source>
        <dbReference type="PROSITE" id="PS51462"/>
    </source>
</evidence>
<dbReference type="PANTHER" id="PTHR43046:SF2">
    <property type="entry name" value="8-OXO-DGTP DIPHOSPHATASE-RELATED"/>
    <property type="match status" value="1"/>
</dbReference>
<evidence type="ECO:0000256" key="2">
    <source>
        <dbReference type="ARBA" id="ARBA00022801"/>
    </source>
</evidence>
<comment type="caution">
    <text evidence="4">The sequence shown here is derived from an EMBL/GenBank/DDBJ whole genome shotgun (WGS) entry which is preliminary data.</text>
</comment>
<name>A0ABT1NXE7_9GAMM</name>
<dbReference type="EMBL" id="JACASI010000008">
    <property type="protein sequence ID" value="MCQ3827957.1"/>
    <property type="molecule type" value="Genomic_DNA"/>
</dbReference>
<keyword evidence="2" id="KW-0378">Hydrolase</keyword>
<evidence type="ECO:0000313" key="4">
    <source>
        <dbReference type="EMBL" id="MCQ3827957.1"/>
    </source>
</evidence>
<dbReference type="Gene3D" id="3.90.79.10">
    <property type="entry name" value="Nucleoside Triphosphate Pyrophosphohydrolase"/>
    <property type="match status" value="1"/>
</dbReference>
<dbReference type="CDD" id="cd02883">
    <property type="entry name" value="NUDIX_Hydrolase"/>
    <property type="match status" value="1"/>
</dbReference>
<evidence type="ECO:0000313" key="5">
    <source>
        <dbReference type="Proteomes" id="UP001205566"/>
    </source>
</evidence>
<comment type="cofactor">
    <cofactor evidence="1">
        <name>Mg(2+)</name>
        <dbReference type="ChEBI" id="CHEBI:18420"/>
    </cofactor>
</comment>
<dbReference type="InterPro" id="IPR020476">
    <property type="entry name" value="Nudix_hydrolase"/>
</dbReference>
<dbReference type="PROSITE" id="PS51462">
    <property type="entry name" value="NUDIX"/>
    <property type="match status" value="1"/>
</dbReference>
<gene>
    <name evidence="4" type="ORF">HXX02_00715</name>
</gene>
<dbReference type="InterPro" id="IPR000086">
    <property type="entry name" value="NUDIX_hydrolase_dom"/>
</dbReference>
<feature type="domain" description="Nudix hydrolase" evidence="3">
    <location>
        <begin position="6"/>
        <end position="140"/>
    </location>
</feature>